<name>A0ABT7CTR3_9BACT</name>
<dbReference type="Proteomes" id="UP001228581">
    <property type="component" value="Unassembled WGS sequence"/>
</dbReference>
<gene>
    <name evidence="2" type="ORF">QNI19_29755</name>
</gene>
<comment type="caution">
    <text evidence="2">The sequence shown here is derived from an EMBL/GenBank/DDBJ whole genome shotgun (WGS) entry which is preliminary data.</text>
</comment>
<sequence length="215" mass="24002">MKLVLLSLLILLLWSCDSTQEESIAESSKGSEIQLQKKSGEEKESFDAYLKNFKKVSLPINIKACEPNIEDLITFDNKEFEAYRANKSFSPDAVIAFRQIPVNGNYVAVISLGYADCLLPILTTYRKNGVKIDEKTIAIGYCGSDCGYSCEEFMTLQNDFSIYTSDTVTSSDCDSLGNIVPGTTEKYVIYRKGRLLSNGKIELSNEIKELLSVKH</sequence>
<dbReference type="EMBL" id="JASJOT010000029">
    <property type="protein sequence ID" value="MDJ1497161.1"/>
    <property type="molecule type" value="Genomic_DNA"/>
</dbReference>
<dbReference type="RefSeq" id="WP_314002524.1">
    <property type="nucleotide sequence ID" value="NZ_JASJOT010000029.1"/>
</dbReference>
<feature type="chain" id="PRO_5047373789" description="Lipoprotein" evidence="1">
    <location>
        <begin position="21"/>
        <end position="215"/>
    </location>
</feature>
<evidence type="ECO:0008006" key="4">
    <source>
        <dbReference type="Google" id="ProtNLM"/>
    </source>
</evidence>
<feature type="signal peptide" evidence="1">
    <location>
        <begin position="1"/>
        <end position="20"/>
    </location>
</feature>
<keyword evidence="3" id="KW-1185">Reference proteome</keyword>
<keyword evidence="1" id="KW-0732">Signal</keyword>
<proteinExistence type="predicted"/>
<organism evidence="2 3">
    <name type="scientific">Xanthocytophaga flava</name>
    <dbReference type="NCBI Taxonomy" id="3048013"/>
    <lineage>
        <taxon>Bacteria</taxon>
        <taxon>Pseudomonadati</taxon>
        <taxon>Bacteroidota</taxon>
        <taxon>Cytophagia</taxon>
        <taxon>Cytophagales</taxon>
        <taxon>Rhodocytophagaceae</taxon>
        <taxon>Xanthocytophaga</taxon>
    </lineage>
</organism>
<reference evidence="2 3" key="1">
    <citation type="submission" date="2023-05" db="EMBL/GenBank/DDBJ databases">
        <authorList>
            <person name="Zhang X."/>
        </authorList>
    </citation>
    <scope>NUCLEOTIDE SEQUENCE [LARGE SCALE GENOMIC DNA]</scope>
    <source>
        <strain evidence="2 3">DM2B3-1</strain>
    </source>
</reference>
<evidence type="ECO:0000313" key="2">
    <source>
        <dbReference type="EMBL" id="MDJ1497161.1"/>
    </source>
</evidence>
<evidence type="ECO:0000256" key="1">
    <source>
        <dbReference type="SAM" id="SignalP"/>
    </source>
</evidence>
<protein>
    <recommendedName>
        <fullName evidence="4">Lipoprotein</fullName>
    </recommendedName>
</protein>
<evidence type="ECO:0000313" key="3">
    <source>
        <dbReference type="Proteomes" id="UP001228581"/>
    </source>
</evidence>
<accession>A0ABT7CTR3</accession>